<dbReference type="Pfam" id="PF01073">
    <property type="entry name" value="3Beta_HSD"/>
    <property type="match status" value="1"/>
</dbReference>
<dbReference type="Proteomes" id="UP000325780">
    <property type="component" value="Unassembled WGS sequence"/>
</dbReference>
<proteinExistence type="predicted"/>
<evidence type="ECO:0000313" key="3">
    <source>
        <dbReference type="Proteomes" id="UP000325780"/>
    </source>
</evidence>
<protein>
    <recommendedName>
        <fullName evidence="1">3-beta hydroxysteroid dehydrogenase/isomerase domain-containing protein</fullName>
    </recommendedName>
</protein>
<dbReference type="SUPFAM" id="SSF51735">
    <property type="entry name" value="NAD(P)-binding Rossmann-fold domains"/>
    <property type="match status" value="1"/>
</dbReference>
<evidence type="ECO:0000259" key="1">
    <source>
        <dbReference type="Pfam" id="PF01073"/>
    </source>
</evidence>
<dbReference type="InterPro" id="IPR002225">
    <property type="entry name" value="3Beta_OHSteriod_DH/Estase"/>
</dbReference>
<dbReference type="AlphaFoldDB" id="A0A5N6U2L3"/>
<evidence type="ECO:0000313" key="2">
    <source>
        <dbReference type="EMBL" id="KAE8152883.1"/>
    </source>
</evidence>
<dbReference type="OrthoDB" id="10058185at2759"/>
<feature type="domain" description="3-beta hydroxysteroid dehydrogenase/isomerase" evidence="1">
    <location>
        <begin position="5"/>
        <end position="84"/>
    </location>
</feature>
<dbReference type="Gene3D" id="3.40.50.720">
    <property type="entry name" value="NAD(P)-binding Rossmann-like Domain"/>
    <property type="match status" value="1"/>
</dbReference>
<sequence length="187" mass="20841">MSCMCKANVEGTKTLIQIVKESRTRSFMYTSSASVISEAMIDLKCAEETYPLITGDRQPELYVHTKACCNTKTLAETCVLSQNRAQDVPHLSIFAILPFDPLVSLTSTTSSCSRNLFDFTENTNVVHAHYLAAVVLSKCQQGVREPSDESVDGEAGSITNDEPRCFWNFMRLDWGMLEILHALIKYG</sequence>
<organism evidence="2 3">
    <name type="scientific">Aspergillus avenaceus</name>
    <dbReference type="NCBI Taxonomy" id="36643"/>
    <lineage>
        <taxon>Eukaryota</taxon>
        <taxon>Fungi</taxon>
        <taxon>Dikarya</taxon>
        <taxon>Ascomycota</taxon>
        <taxon>Pezizomycotina</taxon>
        <taxon>Eurotiomycetes</taxon>
        <taxon>Eurotiomycetidae</taxon>
        <taxon>Eurotiales</taxon>
        <taxon>Aspergillaceae</taxon>
        <taxon>Aspergillus</taxon>
        <taxon>Aspergillus subgen. Circumdati</taxon>
    </lineage>
</organism>
<dbReference type="EMBL" id="ML742046">
    <property type="protein sequence ID" value="KAE8152883.1"/>
    <property type="molecule type" value="Genomic_DNA"/>
</dbReference>
<reference evidence="2 3" key="1">
    <citation type="submission" date="2019-04" db="EMBL/GenBank/DDBJ databases">
        <title>Friends and foes A comparative genomics study of 23 Aspergillus species from section Flavi.</title>
        <authorList>
            <consortium name="DOE Joint Genome Institute"/>
            <person name="Kjaerbolling I."/>
            <person name="Vesth T."/>
            <person name="Frisvad J.C."/>
            <person name="Nybo J.L."/>
            <person name="Theobald S."/>
            <person name="Kildgaard S."/>
            <person name="Isbrandt T."/>
            <person name="Kuo A."/>
            <person name="Sato A."/>
            <person name="Lyhne E.K."/>
            <person name="Kogle M.E."/>
            <person name="Wiebenga A."/>
            <person name="Kun R.S."/>
            <person name="Lubbers R.J."/>
            <person name="Makela M.R."/>
            <person name="Barry K."/>
            <person name="Chovatia M."/>
            <person name="Clum A."/>
            <person name="Daum C."/>
            <person name="Haridas S."/>
            <person name="He G."/>
            <person name="LaButti K."/>
            <person name="Lipzen A."/>
            <person name="Mondo S."/>
            <person name="Riley R."/>
            <person name="Salamov A."/>
            <person name="Simmons B.A."/>
            <person name="Magnuson J.K."/>
            <person name="Henrissat B."/>
            <person name="Mortensen U.H."/>
            <person name="Larsen T.O."/>
            <person name="Devries R.P."/>
            <person name="Grigoriev I.V."/>
            <person name="Machida M."/>
            <person name="Baker S.E."/>
            <person name="Andersen M.R."/>
        </authorList>
    </citation>
    <scope>NUCLEOTIDE SEQUENCE [LARGE SCALE GENOMIC DNA]</scope>
    <source>
        <strain evidence="2 3">IBT 18842</strain>
    </source>
</reference>
<dbReference type="GO" id="GO:0006694">
    <property type="term" value="P:steroid biosynthetic process"/>
    <property type="evidence" value="ECO:0007669"/>
    <property type="project" value="InterPro"/>
</dbReference>
<name>A0A5N6U2L3_ASPAV</name>
<accession>A0A5N6U2L3</accession>
<dbReference type="InterPro" id="IPR036291">
    <property type="entry name" value="NAD(P)-bd_dom_sf"/>
</dbReference>
<dbReference type="GO" id="GO:0016616">
    <property type="term" value="F:oxidoreductase activity, acting on the CH-OH group of donors, NAD or NADP as acceptor"/>
    <property type="evidence" value="ECO:0007669"/>
    <property type="project" value="InterPro"/>
</dbReference>
<gene>
    <name evidence="2" type="ORF">BDV25DRAFT_137433</name>
</gene>
<keyword evidence="3" id="KW-1185">Reference proteome</keyword>